<keyword evidence="1" id="KW-0677">Repeat</keyword>
<dbReference type="PANTHER" id="PTHR24198">
    <property type="entry name" value="ANKYRIN REPEAT AND PROTEIN KINASE DOMAIN-CONTAINING PROTEIN"/>
    <property type="match status" value="1"/>
</dbReference>
<name>A0AAV9N2C1_9EURO</name>
<dbReference type="Pfam" id="PF00023">
    <property type="entry name" value="Ank"/>
    <property type="match status" value="1"/>
</dbReference>
<organism evidence="7 8">
    <name type="scientific">Exophiala bonariae</name>
    <dbReference type="NCBI Taxonomy" id="1690606"/>
    <lineage>
        <taxon>Eukaryota</taxon>
        <taxon>Fungi</taxon>
        <taxon>Dikarya</taxon>
        <taxon>Ascomycota</taxon>
        <taxon>Pezizomycotina</taxon>
        <taxon>Eurotiomycetes</taxon>
        <taxon>Chaetothyriomycetidae</taxon>
        <taxon>Chaetothyriales</taxon>
        <taxon>Herpotrichiellaceae</taxon>
        <taxon>Exophiala</taxon>
    </lineage>
</organism>
<feature type="domain" description="Azaphilone pigments biosynthesis cluster protein L N-terminal" evidence="4">
    <location>
        <begin position="2"/>
        <end position="140"/>
    </location>
</feature>
<feature type="domain" description="GPI inositol-deacylase winged helix" evidence="5">
    <location>
        <begin position="436"/>
        <end position="517"/>
    </location>
</feature>
<dbReference type="Gene3D" id="3.40.50.300">
    <property type="entry name" value="P-loop containing nucleotide triphosphate hydrolases"/>
    <property type="match status" value="1"/>
</dbReference>
<dbReference type="PRINTS" id="PR01415">
    <property type="entry name" value="ANKYRIN"/>
</dbReference>
<dbReference type="RefSeq" id="XP_064703598.1">
    <property type="nucleotide sequence ID" value="XM_064849843.1"/>
</dbReference>
<dbReference type="InterPro" id="IPR031348">
    <property type="entry name" value="PigL_N"/>
</dbReference>
<feature type="repeat" description="ANK" evidence="3">
    <location>
        <begin position="886"/>
        <end position="918"/>
    </location>
</feature>
<gene>
    <name evidence="7" type="ORF">LTR84_006282</name>
</gene>
<feature type="repeat" description="ANK" evidence="3">
    <location>
        <begin position="1435"/>
        <end position="1463"/>
    </location>
</feature>
<evidence type="ECO:0000259" key="4">
    <source>
        <dbReference type="Pfam" id="PF17111"/>
    </source>
</evidence>
<evidence type="ECO:0000259" key="5">
    <source>
        <dbReference type="Pfam" id="PF22939"/>
    </source>
</evidence>
<feature type="repeat" description="ANK" evidence="3">
    <location>
        <begin position="919"/>
        <end position="951"/>
    </location>
</feature>
<dbReference type="InterPro" id="IPR002110">
    <property type="entry name" value="Ankyrin_rpt"/>
</dbReference>
<sequence length="1555" mass="174636">MEGVGIAASIAGLITISTQITQVIYGYIQDVRRATKNQKAYLSEVSALIDILLRFEEALNGAGQYLGADIPRPSNATVQQCYGLLDNQLKKLQKHTSRFIWPLEVKDLRKAVEDVHRFREIFAGYVAASTSSLAAATLNGVEALQTGQGRDAILETLRQETLVFRSKPDALLGTGTWLLRHAKYQAWIHSNPSVLWCHGAPGVGKSSQASVVIESLSEMQDQGERYYVLHHFCNFASRQQETEMVILQDLLSQVVEQGDDMIVSYLYAKRHSISSRSSTPKELAHIMAQLPLNRPIYVVFDGLDEVENPKMVASWLMFLVKSNFRVLVTSRDHPDIRTAFNQAAAIELFANQEDIRKFVINRFQESDFADTINESHSLVDNFVNSADGLFILAKLIADRLLTCTNIKQMRRALDRSPKTLADAYMSSLERIKALDTNLKTLTLRLISWIVNAERPFHPQEIIHALALEPGDEEADEESLTRLPTLLRTCAGLVILNPKFNSLELVHSTAYEYFTNNEETIQQAHTDITSTSLNYLGMKVFQNELCSTIDEVIRRQETAPFLRYAARFWGVHMLKSGAEDRLYSSICKILKNESLRANSFLALFYQVDFQDRQIAEEVFALVPSRHSELHAAAYWGLTNTTKRLIVDDGMDPNTGNSQGWRPLHWAAHNGHLAVCRVLLDNGADPNTQDERGWTPLFWSSFYHDVAGTKLFLSRGTDHTTKDCNGWTALHWAVSRGEAESVKILLLHHAQKYPAQALSKARNQNGEPLELVASEKLLEIAATENDLDIFGILLNAHMDTGTPDFEALWTTGRFDPPLGNLWRTMNKAERMNGIESYLRPSWHLFSEKSIPENKHEWRGRLVHSAIKDDQISGLKLLLELGADPNYRLQRSPLHAAAFRQNPEYARILLHFGADVTLQDCRGQTALHQAALNGFAETLEALVDGGADVNIRIGESNERRDEYTMYDSTGQVRANQGKTPLMLACGLRHKDISVLDSRAKIVDCLITANADTKSLDLQNRSVFHYAIESADLVIIKKLHRLGPDINQTDIDGVSAIHLAAKTCDIHSVELLLDSGANASQIDKFGRNCFHFFAMGSDNKHDVVNLRRLLTLILLKSSPMLLNAEFDRRESRNFWSSLDRLNQHTPLSLAIEMNNWKIFQVMADAGAVLPRDSINLLDNAVGALCAPAVSLILAHRLEPEDERNTSLRPERMDIVQWLRTAMSSEDFDLESFDSVARQVIDTDQDKKCFRETMLHAAARCSNSAELAAVLLERDCDPFVKDESEFDVFLACAVRHSKPVMLRHLLLNACDTIPESHWTRHLKDLNDSQEDIFFSVCEALRAAGKLDHQSPDIPELLRTAITFDNEPFAVALINAGADCATTDGYGWSALHHAIYQRRAGIVDKLIEQRQPLVHTAAKQWANDWHRPTGLRIGDKWTGAPLHLAVLTGQKDLVLRLLKLGVDVNARTDEYEVDDSRGHVFNYPSHGPTALHVALHSDIVYGIPDGGLNDDYLSMARMLLEYGADVQGVGKHLRLTDHPKFRLFEDVWEKVNTSRPGGRSA</sequence>
<keyword evidence="8" id="KW-1185">Reference proteome</keyword>
<reference evidence="7 8" key="1">
    <citation type="submission" date="2023-08" db="EMBL/GenBank/DDBJ databases">
        <title>Black Yeasts Isolated from many extreme environments.</title>
        <authorList>
            <person name="Coleine C."/>
            <person name="Stajich J.E."/>
            <person name="Selbmann L."/>
        </authorList>
    </citation>
    <scope>NUCLEOTIDE SEQUENCE [LARGE SCALE GENOMIC DNA]</scope>
    <source>
        <strain evidence="7 8">CCFEE 5792</strain>
    </source>
</reference>
<dbReference type="SUPFAM" id="SSF52540">
    <property type="entry name" value="P-loop containing nucleoside triphosphate hydrolases"/>
    <property type="match status" value="1"/>
</dbReference>
<keyword evidence="2 3" id="KW-0040">ANK repeat</keyword>
<evidence type="ECO:0000256" key="2">
    <source>
        <dbReference type="ARBA" id="ARBA00023043"/>
    </source>
</evidence>
<dbReference type="PANTHER" id="PTHR24198:SF165">
    <property type="entry name" value="ANKYRIN REPEAT-CONTAINING PROTEIN-RELATED"/>
    <property type="match status" value="1"/>
</dbReference>
<comment type="caution">
    <text evidence="7">The sequence shown here is derived from an EMBL/GenBank/DDBJ whole genome shotgun (WGS) entry which is preliminary data.</text>
</comment>
<evidence type="ECO:0000256" key="1">
    <source>
        <dbReference type="ARBA" id="ARBA00022737"/>
    </source>
</evidence>
<dbReference type="InterPro" id="IPR054471">
    <property type="entry name" value="GPIID_WHD"/>
</dbReference>
<evidence type="ECO:0008006" key="9">
    <source>
        <dbReference type="Google" id="ProtNLM"/>
    </source>
</evidence>
<protein>
    <recommendedName>
        <fullName evidence="9">NACHT domain-containing protein</fullName>
    </recommendedName>
</protein>
<dbReference type="InterPro" id="IPR036770">
    <property type="entry name" value="Ankyrin_rpt-contain_sf"/>
</dbReference>
<dbReference type="Gene3D" id="1.25.40.20">
    <property type="entry name" value="Ankyrin repeat-containing domain"/>
    <property type="match status" value="5"/>
</dbReference>
<dbReference type="PROSITE" id="PS50297">
    <property type="entry name" value="ANK_REP_REGION"/>
    <property type="match status" value="6"/>
</dbReference>
<dbReference type="Pfam" id="PF17111">
    <property type="entry name" value="PigL_N"/>
    <property type="match status" value="1"/>
</dbReference>
<feature type="repeat" description="ANK" evidence="3">
    <location>
        <begin position="1048"/>
        <end position="1080"/>
    </location>
</feature>
<dbReference type="InterPro" id="IPR056884">
    <property type="entry name" value="NPHP3-like_N"/>
</dbReference>
<proteinExistence type="predicted"/>
<dbReference type="Pfam" id="PF24883">
    <property type="entry name" value="NPHP3_N"/>
    <property type="match status" value="1"/>
</dbReference>
<dbReference type="PROSITE" id="PS50088">
    <property type="entry name" value="ANK_REPEAT"/>
    <property type="match status" value="6"/>
</dbReference>
<evidence type="ECO:0000313" key="8">
    <source>
        <dbReference type="Proteomes" id="UP001358417"/>
    </source>
</evidence>
<dbReference type="InterPro" id="IPR027417">
    <property type="entry name" value="P-loop_NTPase"/>
</dbReference>
<feature type="repeat" description="ANK" evidence="3">
    <location>
        <begin position="657"/>
        <end position="689"/>
    </location>
</feature>
<evidence type="ECO:0000259" key="6">
    <source>
        <dbReference type="Pfam" id="PF24883"/>
    </source>
</evidence>
<dbReference type="GeneID" id="89974454"/>
<dbReference type="SUPFAM" id="SSF48403">
    <property type="entry name" value="Ankyrin repeat"/>
    <property type="match status" value="3"/>
</dbReference>
<accession>A0AAV9N2C1</accession>
<feature type="domain" description="Nephrocystin 3-like N-terminal" evidence="6">
    <location>
        <begin position="173"/>
        <end position="331"/>
    </location>
</feature>
<dbReference type="EMBL" id="JAVRRD010000023">
    <property type="protein sequence ID" value="KAK5048092.1"/>
    <property type="molecule type" value="Genomic_DNA"/>
</dbReference>
<feature type="repeat" description="ANK" evidence="3">
    <location>
        <begin position="723"/>
        <end position="744"/>
    </location>
</feature>
<dbReference type="Proteomes" id="UP001358417">
    <property type="component" value="Unassembled WGS sequence"/>
</dbReference>
<dbReference type="Pfam" id="PF22939">
    <property type="entry name" value="WHD_GPIID"/>
    <property type="match status" value="1"/>
</dbReference>
<evidence type="ECO:0000256" key="3">
    <source>
        <dbReference type="PROSITE-ProRule" id="PRU00023"/>
    </source>
</evidence>
<dbReference type="SMART" id="SM00248">
    <property type="entry name" value="ANK"/>
    <property type="match status" value="16"/>
</dbReference>
<dbReference type="Pfam" id="PF12796">
    <property type="entry name" value="Ank_2"/>
    <property type="match status" value="4"/>
</dbReference>
<evidence type="ECO:0000313" key="7">
    <source>
        <dbReference type="EMBL" id="KAK5048092.1"/>
    </source>
</evidence>